<dbReference type="Gene3D" id="3.90.226.10">
    <property type="entry name" value="2-enoyl-CoA Hydratase, Chain A, domain 1"/>
    <property type="match status" value="1"/>
</dbReference>
<evidence type="ECO:0000313" key="4">
    <source>
        <dbReference type="Proteomes" id="UP000094795"/>
    </source>
</evidence>
<gene>
    <name evidence="3" type="ORF">AWJ14_12030</name>
</gene>
<evidence type="ECO:0000256" key="1">
    <source>
        <dbReference type="ARBA" id="ARBA00005254"/>
    </source>
</evidence>
<dbReference type="GO" id="GO:0006635">
    <property type="term" value="P:fatty acid beta-oxidation"/>
    <property type="evidence" value="ECO:0007669"/>
    <property type="project" value="TreeGrafter"/>
</dbReference>
<accession>A0A1C1YRF4</accession>
<proteinExistence type="inferred from homology"/>
<dbReference type="EMBL" id="LQZT01000048">
    <property type="protein sequence ID" value="OCW55950.1"/>
    <property type="molecule type" value="Genomic_DNA"/>
</dbReference>
<dbReference type="InterPro" id="IPR029045">
    <property type="entry name" value="ClpP/crotonase-like_dom_sf"/>
</dbReference>
<dbReference type="OrthoDB" id="9795613at2"/>
<dbReference type="STRING" id="1480615.AWJ14_12030"/>
<dbReference type="CDD" id="cd06558">
    <property type="entry name" value="crotonase-like"/>
    <property type="match status" value="1"/>
</dbReference>
<keyword evidence="4" id="KW-1185">Reference proteome</keyword>
<evidence type="ECO:0000256" key="2">
    <source>
        <dbReference type="RuleBase" id="RU003707"/>
    </source>
</evidence>
<reference evidence="3 4" key="1">
    <citation type="submission" date="2015-12" db="EMBL/GenBank/DDBJ databases">
        <authorList>
            <person name="Shamseldin A."/>
            <person name="Moawad H."/>
            <person name="Abd El-Rahim W.M."/>
            <person name="Sadowsky M.J."/>
        </authorList>
    </citation>
    <scope>NUCLEOTIDE SEQUENCE [LARGE SCALE GENOMIC DNA]</scope>
    <source>
        <strain evidence="3 4">JC234</strain>
    </source>
</reference>
<dbReference type="AlphaFoldDB" id="A0A1C1YRF4"/>
<dbReference type="GO" id="GO:0003824">
    <property type="term" value="F:catalytic activity"/>
    <property type="evidence" value="ECO:0007669"/>
    <property type="project" value="InterPro"/>
</dbReference>
<comment type="caution">
    <text evidence="3">The sequence shown here is derived from an EMBL/GenBank/DDBJ whole genome shotgun (WGS) entry which is preliminary data.</text>
</comment>
<protein>
    <submittedName>
        <fullName evidence="3">Enoyl-CoA hydratase</fullName>
    </submittedName>
</protein>
<sequence length="274" mass="29740">MTWETLTFERPEPRIGLVTFNRPKAANAMNQHMLAELREVCGEIRGDAGLRAVVVTGAGKVFSSGFDLKAQAAAMPQGVKEWTPVLEADFEGIMSFWNLPIPTIAAVNGPALAGGFELMMGCDLALSVPSATFGEPELKFGAGIVAMLLPWYVTPKIAKGVIFTGEDGITAAQALDWGLINRIVEPDSLMDEAMALAAKLARLDPMVMRRTKETMHRTYELMGMQNALRAALDADILIEGEGTDLKRGFLKVLREQGLGSALAWRESRMGDDAR</sequence>
<dbReference type="RefSeq" id="WP_066183045.1">
    <property type="nucleotide sequence ID" value="NZ_LQZT01000048.1"/>
</dbReference>
<comment type="similarity">
    <text evidence="1 2">Belongs to the enoyl-CoA hydratase/isomerase family.</text>
</comment>
<dbReference type="InterPro" id="IPR001753">
    <property type="entry name" value="Enoyl-CoA_hydra/iso"/>
</dbReference>
<organism evidence="3 4">
    <name type="scientific">Hoeflea olei</name>
    <dbReference type="NCBI Taxonomy" id="1480615"/>
    <lineage>
        <taxon>Bacteria</taxon>
        <taxon>Pseudomonadati</taxon>
        <taxon>Pseudomonadota</taxon>
        <taxon>Alphaproteobacteria</taxon>
        <taxon>Hyphomicrobiales</taxon>
        <taxon>Rhizobiaceae</taxon>
        <taxon>Hoeflea</taxon>
    </lineage>
</organism>
<dbReference type="PANTHER" id="PTHR11941:SF54">
    <property type="entry name" value="ENOYL-COA HYDRATASE, MITOCHONDRIAL"/>
    <property type="match status" value="1"/>
</dbReference>
<dbReference type="SUPFAM" id="SSF52096">
    <property type="entry name" value="ClpP/crotonase"/>
    <property type="match status" value="1"/>
</dbReference>
<evidence type="ECO:0000313" key="3">
    <source>
        <dbReference type="EMBL" id="OCW55950.1"/>
    </source>
</evidence>
<dbReference type="Pfam" id="PF00378">
    <property type="entry name" value="ECH_1"/>
    <property type="match status" value="1"/>
</dbReference>
<dbReference type="PANTHER" id="PTHR11941">
    <property type="entry name" value="ENOYL-COA HYDRATASE-RELATED"/>
    <property type="match status" value="1"/>
</dbReference>
<dbReference type="PROSITE" id="PS00166">
    <property type="entry name" value="ENOYL_COA_HYDRATASE"/>
    <property type="match status" value="1"/>
</dbReference>
<dbReference type="InterPro" id="IPR018376">
    <property type="entry name" value="Enoyl-CoA_hyd/isom_CS"/>
</dbReference>
<name>A0A1C1YRF4_9HYPH</name>
<dbReference type="Proteomes" id="UP000094795">
    <property type="component" value="Unassembled WGS sequence"/>
</dbReference>